<keyword evidence="3" id="KW-0812">Transmembrane</keyword>
<evidence type="ECO:0000256" key="3">
    <source>
        <dbReference type="ARBA" id="ARBA00022692"/>
    </source>
</evidence>
<evidence type="ECO:0000256" key="7">
    <source>
        <dbReference type="ARBA" id="ARBA00023136"/>
    </source>
</evidence>
<evidence type="ECO:0000256" key="5">
    <source>
        <dbReference type="ARBA" id="ARBA00022984"/>
    </source>
</evidence>
<evidence type="ECO:0000256" key="2">
    <source>
        <dbReference type="ARBA" id="ARBA00022475"/>
    </source>
</evidence>
<sequence length="531" mass="55800">MASLGRSSALIAAGTLASRVTGLLRTIVLVAVIGSFGSPAADAFATANQLPNNIYTVISTGILTAVIVPQIVRVSTRSDGGREFISKLFTLGTVVLLAATAIAMILAPVIVWLYVPRFSAEQQALAVAFAYWCLPQVLFYGLYALVGETLNAKGVFGPFAWAPVVNNVVSIAGFGVIIALTGGDVTEVTEWTPGMIALLAGTATLGIVAQALVLFAFWRGTGLHLRPDFRWRGVGLGDIGRLAGWTFLMMLVGQVAGWIQSRVVSEASGDAGIAVMQNAWLVFMLPYSVIVMAIGTPYFTQLSAHAHEGRDDAVRADVGRAIRTLGLFVVIATAALAAAAVPATRVFTQRAGDAVASAPVLLAFLVCLVPLAVQFVVQRTFYAYGDTRTPFLFTLFQGALVIGFAYLADAILPVELLTAGVALGQALASTLQVVLATWLLRRRIGSFELGRSLWALGRFALAAVPAALAGWGVYLWTGGADGWMTASMLQGALGTVLVGAVAVAIYVALLAAFRAPELSVAGGMLRRLLRR</sequence>
<dbReference type="PRINTS" id="PR01806">
    <property type="entry name" value="VIRFACTRMVIN"/>
</dbReference>
<protein>
    <submittedName>
        <fullName evidence="8">Murein biosynthesis integral membrane protein MurJ</fullName>
    </submittedName>
</protein>
<dbReference type="Proteomes" id="UP000093355">
    <property type="component" value="Unassembled WGS sequence"/>
</dbReference>
<evidence type="ECO:0000313" key="8">
    <source>
        <dbReference type="EMBL" id="OCG73352.1"/>
    </source>
</evidence>
<dbReference type="Pfam" id="PF03023">
    <property type="entry name" value="MurJ"/>
    <property type="match status" value="1"/>
</dbReference>
<reference evidence="8 9" key="1">
    <citation type="submission" date="2016-05" db="EMBL/GenBank/DDBJ databases">
        <authorList>
            <person name="Lavstsen T."/>
            <person name="Jespersen J.S."/>
        </authorList>
    </citation>
    <scope>NUCLEOTIDE SEQUENCE [LARGE SCALE GENOMIC DNA]</scope>
    <source>
        <strain evidence="8 9">YLB-01</strain>
    </source>
</reference>
<organism evidence="8 9">
    <name type="scientific">Microbacterium sediminis</name>
    <dbReference type="NCBI Taxonomy" id="904291"/>
    <lineage>
        <taxon>Bacteria</taxon>
        <taxon>Bacillati</taxon>
        <taxon>Actinomycetota</taxon>
        <taxon>Actinomycetes</taxon>
        <taxon>Micrococcales</taxon>
        <taxon>Microbacteriaceae</taxon>
        <taxon>Microbacterium</taxon>
    </lineage>
</organism>
<keyword evidence="5" id="KW-0573">Peptidoglycan synthesis</keyword>
<dbReference type="EMBL" id="LXMD01000025">
    <property type="protein sequence ID" value="OCG73352.1"/>
    <property type="molecule type" value="Genomic_DNA"/>
</dbReference>
<keyword evidence="9" id="KW-1185">Reference proteome</keyword>
<keyword evidence="7" id="KW-0472">Membrane</keyword>
<evidence type="ECO:0000256" key="4">
    <source>
        <dbReference type="ARBA" id="ARBA00022960"/>
    </source>
</evidence>
<dbReference type="AlphaFoldDB" id="A0A1B9N9R6"/>
<gene>
    <name evidence="8" type="ORF">A7J15_08695</name>
</gene>
<dbReference type="GO" id="GO:0015648">
    <property type="term" value="F:lipid-linked peptidoglycan transporter activity"/>
    <property type="evidence" value="ECO:0007669"/>
    <property type="project" value="TreeGrafter"/>
</dbReference>
<dbReference type="RefSeq" id="WP_067026997.1">
    <property type="nucleotide sequence ID" value="NZ_CP038256.1"/>
</dbReference>
<evidence type="ECO:0000256" key="1">
    <source>
        <dbReference type="ARBA" id="ARBA00004651"/>
    </source>
</evidence>
<dbReference type="GO" id="GO:0034204">
    <property type="term" value="P:lipid translocation"/>
    <property type="evidence" value="ECO:0007669"/>
    <property type="project" value="TreeGrafter"/>
</dbReference>
<evidence type="ECO:0000313" key="9">
    <source>
        <dbReference type="Proteomes" id="UP000093355"/>
    </source>
</evidence>
<proteinExistence type="predicted"/>
<keyword evidence="6" id="KW-1133">Transmembrane helix</keyword>
<dbReference type="InterPro" id="IPR004268">
    <property type="entry name" value="MurJ"/>
</dbReference>
<name>A0A1B9N9R6_9MICO</name>
<keyword evidence="4" id="KW-0133">Cell shape</keyword>
<dbReference type="CDD" id="cd13123">
    <property type="entry name" value="MATE_MurJ_like"/>
    <property type="match status" value="1"/>
</dbReference>
<comment type="caution">
    <text evidence="8">The sequence shown here is derived from an EMBL/GenBank/DDBJ whole genome shotgun (WGS) entry which is preliminary data.</text>
</comment>
<dbReference type="InterPro" id="IPR051050">
    <property type="entry name" value="Lipid_II_flippase_MurJ/MviN"/>
</dbReference>
<dbReference type="GO" id="GO:0008360">
    <property type="term" value="P:regulation of cell shape"/>
    <property type="evidence" value="ECO:0007669"/>
    <property type="project" value="UniProtKB-KW"/>
</dbReference>
<dbReference type="STRING" id="904291.A7J15_08695"/>
<dbReference type="NCBIfam" id="TIGR01695">
    <property type="entry name" value="murJ_mviN"/>
    <property type="match status" value="1"/>
</dbReference>
<dbReference type="PANTHER" id="PTHR47019">
    <property type="entry name" value="LIPID II FLIPPASE MURJ"/>
    <property type="match status" value="1"/>
</dbReference>
<comment type="subcellular location">
    <subcellularLocation>
        <location evidence="1">Cell membrane</location>
        <topology evidence="1">Multi-pass membrane protein</topology>
    </subcellularLocation>
</comment>
<dbReference type="GO" id="GO:0005886">
    <property type="term" value="C:plasma membrane"/>
    <property type="evidence" value="ECO:0007669"/>
    <property type="project" value="UniProtKB-SubCell"/>
</dbReference>
<dbReference type="OrthoDB" id="9786339at2"/>
<accession>A0A1B9N9R6</accession>
<evidence type="ECO:0000256" key="6">
    <source>
        <dbReference type="ARBA" id="ARBA00022989"/>
    </source>
</evidence>
<dbReference type="PANTHER" id="PTHR47019:SF1">
    <property type="entry name" value="LIPID II FLIPPASE MURJ"/>
    <property type="match status" value="1"/>
</dbReference>
<keyword evidence="2" id="KW-1003">Cell membrane</keyword>
<dbReference type="GO" id="GO:0009252">
    <property type="term" value="P:peptidoglycan biosynthetic process"/>
    <property type="evidence" value="ECO:0007669"/>
    <property type="project" value="UniProtKB-KW"/>
</dbReference>